<evidence type="ECO:0000313" key="2">
    <source>
        <dbReference type="Proteomes" id="UP000887159"/>
    </source>
</evidence>
<dbReference type="Proteomes" id="UP000887159">
    <property type="component" value="Unassembled WGS sequence"/>
</dbReference>
<accession>A0A8X6S6R4</accession>
<dbReference type="EMBL" id="BMAU01021275">
    <property type="protein sequence ID" value="GFY07541.1"/>
    <property type="molecule type" value="Genomic_DNA"/>
</dbReference>
<comment type="caution">
    <text evidence="1">The sequence shown here is derived from an EMBL/GenBank/DDBJ whole genome shotgun (WGS) entry which is preliminary data.</text>
</comment>
<proteinExistence type="predicted"/>
<evidence type="ECO:0000313" key="1">
    <source>
        <dbReference type="EMBL" id="GFY07541.1"/>
    </source>
</evidence>
<keyword evidence="2" id="KW-1185">Reference proteome</keyword>
<protein>
    <submittedName>
        <fullName evidence="1">Uncharacterized protein</fullName>
    </submittedName>
</protein>
<gene>
    <name evidence="1" type="ORF">TNCV_3650481</name>
</gene>
<sequence length="82" mass="9392">MVYYGEKEALEITFQERLHDEVVRWSQLWLRQPSGHSVPVPLKIYRVKGMMHIKCVEVQSPPVGVMLKFEVVIAGSVVVLVT</sequence>
<name>A0A8X6S6R4_TRICX</name>
<dbReference type="AlphaFoldDB" id="A0A8X6S6R4"/>
<reference evidence="1" key="1">
    <citation type="submission" date="2020-08" db="EMBL/GenBank/DDBJ databases">
        <title>Multicomponent nature underlies the extraordinary mechanical properties of spider dragline silk.</title>
        <authorList>
            <person name="Kono N."/>
            <person name="Nakamura H."/>
            <person name="Mori M."/>
            <person name="Yoshida Y."/>
            <person name="Ohtoshi R."/>
            <person name="Malay A.D."/>
            <person name="Moran D.A.P."/>
            <person name="Tomita M."/>
            <person name="Numata K."/>
            <person name="Arakawa K."/>
        </authorList>
    </citation>
    <scope>NUCLEOTIDE SEQUENCE</scope>
</reference>
<organism evidence="1 2">
    <name type="scientific">Trichonephila clavipes</name>
    <name type="common">Golden silk orbweaver</name>
    <name type="synonym">Nephila clavipes</name>
    <dbReference type="NCBI Taxonomy" id="2585209"/>
    <lineage>
        <taxon>Eukaryota</taxon>
        <taxon>Metazoa</taxon>
        <taxon>Ecdysozoa</taxon>
        <taxon>Arthropoda</taxon>
        <taxon>Chelicerata</taxon>
        <taxon>Arachnida</taxon>
        <taxon>Araneae</taxon>
        <taxon>Araneomorphae</taxon>
        <taxon>Entelegynae</taxon>
        <taxon>Araneoidea</taxon>
        <taxon>Nephilidae</taxon>
        <taxon>Trichonephila</taxon>
    </lineage>
</organism>